<protein>
    <submittedName>
        <fullName evidence="1">BrnT family toxin</fullName>
    </submittedName>
</protein>
<name>A0A6N7INX3_9FIRM</name>
<organism evidence="1 2">
    <name type="scientific">Desulfofundulus thermobenzoicus</name>
    <dbReference type="NCBI Taxonomy" id="29376"/>
    <lineage>
        <taxon>Bacteria</taxon>
        <taxon>Bacillati</taxon>
        <taxon>Bacillota</taxon>
        <taxon>Clostridia</taxon>
        <taxon>Eubacteriales</taxon>
        <taxon>Peptococcaceae</taxon>
        <taxon>Desulfofundulus</taxon>
    </lineage>
</organism>
<dbReference type="InterPro" id="IPR038573">
    <property type="entry name" value="BrnT_sf"/>
</dbReference>
<evidence type="ECO:0000313" key="2">
    <source>
        <dbReference type="Proteomes" id="UP000441717"/>
    </source>
</evidence>
<reference evidence="1 2" key="1">
    <citation type="submission" date="2019-10" db="EMBL/GenBank/DDBJ databases">
        <title>Comparative genomics of sulfur disproportionating microorganisms.</title>
        <authorList>
            <person name="Ward L.M."/>
            <person name="Bertran E."/>
            <person name="Johnston D."/>
        </authorList>
    </citation>
    <scope>NUCLEOTIDE SEQUENCE [LARGE SCALE GENOMIC DNA]</scope>
    <source>
        <strain evidence="1 2">DSM 14055</strain>
    </source>
</reference>
<evidence type="ECO:0000313" key="1">
    <source>
        <dbReference type="EMBL" id="MQL51716.1"/>
    </source>
</evidence>
<gene>
    <name evidence="1" type="ORF">GFC01_05460</name>
</gene>
<keyword evidence="2" id="KW-1185">Reference proteome</keyword>
<dbReference type="RefSeq" id="WP_152945652.1">
    <property type="nucleotide sequence ID" value="NZ_WHYR01000011.1"/>
</dbReference>
<comment type="caution">
    <text evidence="1">The sequence shown here is derived from an EMBL/GenBank/DDBJ whole genome shotgun (WGS) entry which is preliminary data.</text>
</comment>
<accession>A0A6N7INX3</accession>
<proteinExistence type="predicted"/>
<dbReference type="Proteomes" id="UP000441717">
    <property type="component" value="Unassembled WGS sequence"/>
</dbReference>
<dbReference type="OrthoDB" id="1808578at2"/>
<sequence length="100" mass="11774">MKKITRFIIPPDRANHIAVKHSVTPEKVWQAAFDDPHHIIQRLKAANSASQEKVYRLLGRTEAGRYLTVIFIYKGRGRAYLVTARNMTHAERRYYHEKNR</sequence>
<dbReference type="Gene3D" id="3.10.450.530">
    <property type="entry name" value="Ribonuclease toxin, BrnT, of type II toxin-antitoxin system"/>
    <property type="match status" value="1"/>
</dbReference>
<dbReference type="AlphaFoldDB" id="A0A6N7INX3"/>
<dbReference type="EMBL" id="WHYR01000011">
    <property type="protein sequence ID" value="MQL51716.1"/>
    <property type="molecule type" value="Genomic_DNA"/>
</dbReference>